<dbReference type="InterPro" id="IPR045851">
    <property type="entry name" value="AMP-bd_C_sf"/>
</dbReference>
<dbReference type="Gene3D" id="3.30.300.30">
    <property type="match status" value="1"/>
</dbReference>
<dbReference type="Proteomes" id="UP000428325">
    <property type="component" value="Chromosome"/>
</dbReference>
<dbReference type="EMBL" id="CP034345">
    <property type="protein sequence ID" value="QGX94128.1"/>
    <property type="molecule type" value="Genomic_DNA"/>
</dbReference>
<organism evidence="5 6">
    <name type="scientific">Haloplanus rallus</name>
    <dbReference type="NCBI Taxonomy" id="1816183"/>
    <lineage>
        <taxon>Archaea</taxon>
        <taxon>Methanobacteriati</taxon>
        <taxon>Methanobacteriota</taxon>
        <taxon>Stenosarchaea group</taxon>
        <taxon>Halobacteria</taxon>
        <taxon>Halobacteriales</taxon>
        <taxon>Haloferacaceae</taxon>
        <taxon>Haloplanus</taxon>
    </lineage>
</organism>
<evidence type="ECO:0000313" key="5">
    <source>
        <dbReference type="EMBL" id="QGX94128.1"/>
    </source>
</evidence>
<dbReference type="PANTHER" id="PTHR43767">
    <property type="entry name" value="LONG-CHAIN-FATTY-ACID--COA LIGASE"/>
    <property type="match status" value="1"/>
</dbReference>
<dbReference type="Gene3D" id="3.40.50.12780">
    <property type="entry name" value="N-terminal domain of ligase-like"/>
    <property type="match status" value="1"/>
</dbReference>
<name>A0A6B9F1S9_9EURY</name>
<dbReference type="SUPFAM" id="SSF56801">
    <property type="entry name" value="Acetyl-CoA synthetase-like"/>
    <property type="match status" value="1"/>
</dbReference>
<evidence type="ECO:0000256" key="1">
    <source>
        <dbReference type="ARBA" id="ARBA00006432"/>
    </source>
</evidence>
<dbReference type="NCBIfam" id="NF004837">
    <property type="entry name" value="PRK06187.1"/>
    <property type="match status" value="1"/>
</dbReference>
<dbReference type="FunFam" id="3.30.300.30:FF:000008">
    <property type="entry name" value="2,3-dihydroxybenzoate-AMP ligase"/>
    <property type="match status" value="1"/>
</dbReference>
<keyword evidence="2 5" id="KW-0436">Ligase</keyword>
<evidence type="ECO:0000259" key="3">
    <source>
        <dbReference type="Pfam" id="PF00501"/>
    </source>
</evidence>
<dbReference type="AlphaFoldDB" id="A0A6B9F1S9"/>
<accession>A0A6B9F1S9</accession>
<dbReference type="InterPro" id="IPR042099">
    <property type="entry name" value="ANL_N_sf"/>
</dbReference>
<dbReference type="GeneID" id="99245307"/>
<dbReference type="InterPro" id="IPR025110">
    <property type="entry name" value="AMP-bd_C"/>
</dbReference>
<dbReference type="InterPro" id="IPR050237">
    <property type="entry name" value="ATP-dep_AMP-bd_enzyme"/>
</dbReference>
<keyword evidence="6" id="KW-1185">Reference proteome</keyword>
<dbReference type="PANTHER" id="PTHR43767:SF11">
    <property type="entry name" value="MEDIUM-CHAIN-FATTY-ACID--COA LIGASE"/>
    <property type="match status" value="1"/>
</dbReference>
<dbReference type="GO" id="GO:0016877">
    <property type="term" value="F:ligase activity, forming carbon-sulfur bonds"/>
    <property type="evidence" value="ECO:0007669"/>
    <property type="project" value="UniProtKB-ARBA"/>
</dbReference>
<protein>
    <submittedName>
        <fullName evidence="5">Fatty-acid--CoA ligase</fullName>
    </submittedName>
</protein>
<dbReference type="OrthoDB" id="193284at2157"/>
<proteinExistence type="inferred from homology"/>
<dbReference type="Pfam" id="PF13193">
    <property type="entry name" value="AMP-binding_C"/>
    <property type="match status" value="1"/>
</dbReference>
<evidence type="ECO:0000313" key="6">
    <source>
        <dbReference type="Proteomes" id="UP000428325"/>
    </source>
</evidence>
<dbReference type="PROSITE" id="PS00455">
    <property type="entry name" value="AMP_BINDING"/>
    <property type="match status" value="1"/>
</dbReference>
<reference evidence="5 6" key="1">
    <citation type="submission" date="2018-12" db="EMBL/GenBank/DDBJ databases">
        <title>Complete genome sequence of Haloplanus rallus MBLA0036.</title>
        <authorList>
            <person name="Nam Y.-d."/>
            <person name="Kang J."/>
            <person name="Chung W.-H."/>
            <person name="Park Y.S."/>
        </authorList>
    </citation>
    <scope>NUCLEOTIDE SEQUENCE [LARGE SCALE GENOMIC DNA]</scope>
    <source>
        <strain evidence="5 6">MBLA0036</strain>
    </source>
</reference>
<dbReference type="InterPro" id="IPR000873">
    <property type="entry name" value="AMP-dep_synth/lig_dom"/>
</dbReference>
<feature type="domain" description="AMP-binding enzyme C-terminal" evidence="4">
    <location>
        <begin position="439"/>
        <end position="513"/>
    </location>
</feature>
<dbReference type="KEGG" id="hra:EI982_04690"/>
<feature type="domain" description="AMP-dependent synthetase/ligase" evidence="3">
    <location>
        <begin position="11"/>
        <end position="390"/>
    </location>
</feature>
<dbReference type="InterPro" id="IPR020845">
    <property type="entry name" value="AMP-binding_CS"/>
</dbReference>
<evidence type="ECO:0000259" key="4">
    <source>
        <dbReference type="Pfam" id="PF13193"/>
    </source>
</evidence>
<dbReference type="CDD" id="cd12119">
    <property type="entry name" value="ttLC_FACS_AlkK_like"/>
    <property type="match status" value="1"/>
</dbReference>
<dbReference type="RefSeq" id="WP_157688365.1">
    <property type="nucleotide sequence ID" value="NZ_CP034345.1"/>
</dbReference>
<comment type="similarity">
    <text evidence="1">Belongs to the ATP-dependent AMP-binding enzyme family.</text>
</comment>
<sequence>MTGQTLRPFLTRAATLYPDRAVVARTGAGETRDTYAGYADRVRRLASALRAAGIGRGDRVATLCWNHGRHFEAYFAVPALGAQLHTINPLLPADDVRRIVAEAADRLLLVDPSLTDALRAAYDPDAFESVERVVVVGSTEPDLPLPTTGFSEFVAAHDADGDLPALDGDDPAGLCYSSGTTGDPKGVEYTQRMLWSHTMAIMTPMGLDIADSDVVMPVVPMFHINAWGLPYAATAAGAKQVYPGPSPDPADLVGLIEREGVTLTAGVPTVWLGVLDYLEDHDADLSTLSRVVVGGAAPPERLIRAFDDRGVEVVHGWGMTETAPVGAVSHLKPELRDADYETRLEKRKKQGLILPGLEFEVVDDDGDSVPHDGESMGELRVRGPWVAEGYVDGNGDAFDGSWLRTGDVVTVDPDGYVELVDRAADVIKSGGEWISSQAVENAIMSHGAVSEAAVVGVPHERWGERPVAYVVADAARDDLIAAVSAEVRREFPDWWVPDRFEFVESIPKTATGKFAKTALRARHEDPLAGPVAAEPPDSA</sequence>
<gene>
    <name evidence="5" type="ORF">EI982_04690</name>
</gene>
<dbReference type="Pfam" id="PF00501">
    <property type="entry name" value="AMP-binding"/>
    <property type="match status" value="1"/>
</dbReference>
<evidence type="ECO:0000256" key="2">
    <source>
        <dbReference type="ARBA" id="ARBA00022598"/>
    </source>
</evidence>